<feature type="transmembrane region" description="Helical" evidence="7">
    <location>
        <begin position="344"/>
        <end position="366"/>
    </location>
</feature>
<feature type="transmembrane region" description="Helical" evidence="7">
    <location>
        <begin position="562"/>
        <end position="580"/>
    </location>
</feature>
<proteinExistence type="inferred from homology"/>
<feature type="transmembrane region" description="Helical" evidence="7">
    <location>
        <begin position="307"/>
        <end position="323"/>
    </location>
</feature>
<organism evidence="9 10">
    <name type="scientific">Wickerhamomyces ciferrii (strain ATCC 14091 / BCRC 22168 / CBS 111 / JCM 3599 / NBRC 0793 / NRRL Y-1031 F-60-10)</name>
    <name type="common">Yeast</name>
    <name type="synonym">Pichia ciferrii</name>
    <dbReference type="NCBI Taxonomy" id="1206466"/>
    <lineage>
        <taxon>Eukaryota</taxon>
        <taxon>Fungi</taxon>
        <taxon>Dikarya</taxon>
        <taxon>Ascomycota</taxon>
        <taxon>Saccharomycotina</taxon>
        <taxon>Saccharomycetes</taxon>
        <taxon>Phaffomycetales</taxon>
        <taxon>Wickerhamomycetaceae</taxon>
        <taxon>Wickerhamomyces</taxon>
    </lineage>
</organism>
<dbReference type="GO" id="GO:0000329">
    <property type="term" value="C:fungal-type vacuole membrane"/>
    <property type="evidence" value="ECO:0007669"/>
    <property type="project" value="TreeGrafter"/>
</dbReference>
<evidence type="ECO:0000256" key="1">
    <source>
        <dbReference type="ARBA" id="ARBA00004141"/>
    </source>
</evidence>
<dbReference type="AlphaFoldDB" id="K0KNF0"/>
<keyword evidence="10" id="KW-1185">Reference proteome</keyword>
<feature type="domain" description="Major facilitator superfamily (MFS) profile" evidence="8">
    <location>
        <begin position="82"/>
        <end position="585"/>
    </location>
</feature>
<evidence type="ECO:0000256" key="5">
    <source>
        <dbReference type="ARBA" id="ARBA00023136"/>
    </source>
</evidence>
<keyword evidence="3 7" id="KW-0812">Transmembrane</keyword>
<feature type="transmembrane region" description="Helical" evidence="7">
    <location>
        <begin position="413"/>
        <end position="435"/>
    </location>
</feature>
<evidence type="ECO:0000313" key="9">
    <source>
        <dbReference type="EMBL" id="CCH44521.1"/>
    </source>
</evidence>
<dbReference type="InterPro" id="IPR011701">
    <property type="entry name" value="MFS"/>
</dbReference>
<evidence type="ECO:0000259" key="8">
    <source>
        <dbReference type="PROSITE" id="PS50850"/>
    </source>
</evidence>
<dbReference type="PANTHER" id="PTHR23501:SF47">
    <property type="entry name" value="VACUOLAR BASIC AMINO ACID TRANSPORTER 1"/>
    <property type="match status" value="1"/>
</dbReference>
<dbReference type="Gene3D" id="1.20.1720.10">
    <property type="entry name" value="Multidrug resistance protein D"/>
    <property type="match status" value="1"/>
</dbReference>
<dbReference type="Pfam" id="PF07690">
    <property type="entry name" value="MFS_1"/>
    <property type="match status" value="1"/>
</dbReference>
<dbReference type="HOGENOM" id="CLU_000960_22_3_1"/>
<feature type="region of interest" description="Disordered" evidence="6">
    <location>
        <begin position="1"/>
        <end position="43"/>
    </location>
</feature>
<feature type="transmembrane region" description="Helical" evidence="7">
    <location>
        <begin position="205"/>
        <end position="231"/>
    </location>
</feature>
<sequence length="590" mass="64584">MPPIELHELSQSPKRKNHDLNTTTTILTTPSSRDSNESSRSNGSLIDDLIDEEEQVGDLSRPGPDLTAPIKPFIADSNFKYTLTAVWVGNFLCALDGTIVSTTMSNIASDFGQSNLVSWIAVSYLLTSTAFQPLYGKTSDILGRKTLLLIGQALFGIGIFLSGISTNVETLSLSRALSGIGGSGIFTLSSIVISDVVPLTQRSMYAAYGTVIVNTSQMLGGPLGGFCIATIGWRWMFLIQVPFIIGCMVITYFCEIKVAHIPDGPERFSKENIKRIDFGGILTSNLFVSSIIFLLSDNGGYPKPFEYFLYALLIISLVGYVIVEKYIAVEKLVDPQLMKGQIGVLGLVNGINSLSFYLILFIVPLYLQLIQHITVTHIGFYTMFCVVSSAIGAMIGGSVIKRYNQTEASTMKAGISVSAISFMIQTIGFSMLYMLSSLVNPVNESLFWRIIMILSLTISGLGVGGFGPGVALFIIGKSGAKDQASTQTAVNVIKSLGNVLGLSLSLSVYNKEVQRKLWDFFGEGKKDIIDHLIKDSSYIFDELDQQYFKDVLNIYRDSLSKSYQPIFIMTIFGLSIIYLLNRNVQKGLKL</sequence>
<evidence type="ECO:0000256" key="6">
    <source>
        <dbReference type="SAM" id="MobiDB-lite"/>
    </source>
</evidence>
<dbReference type="PANTHER" id="PTHR23501">
    <property type="entry name" value="MAJOR FACILITATOR SUPERFAMILY"/>
    <property type="match status" value="1"/>
</dbReference>
<dbReference type="InterPro" id="IPR036259">
    <property type="entry name" value="MFS_trans_sf"/>
</dbReference>
<comment type="similarity">
    <text evidence="2">Belongs to the major facilitator superfamily.</text>
</comment>
<feature type="compositionally biased region" description="Low complexity" evidence="6">
    <location>
        <begin position="22"/>
        <end position="43"/>
    </location>
</feature>
<reference evidence="9 10" key="1">
    <citation type="journal article" date="2012" name="Eukaryot. Cell">
        <title>Draft genome sequence of Wickerhamomyces ciferrii NRRL Y-1031 F-60-10.</title>
        <authorList>
            <person name="Schneider J."/>
            <person name="Andrea H."/>
            <person name="Blom J."/>
            <person name="Jaenicke S."/>
            <person name="Ruckert C."/>
            <person name="Schorsch C."/>
            <person name="Szczepanowski R."/>
            <person name="Farwick M."/>
            <person name="Goesmann A."/>
            <person name="Puhler A."/>
            <person name="Schaffer S."/>
            <person name="Tauch A."/>
            <person name="Kohler T."/>
            <person name="Brinkrolf K."/>
        </authorList>
    </citation>
    <scope>NUCLEOTIDE SEQUENCE [LARGE SCALE GENOMIC DNA]</scope>
    <source>
        <strain evidence="10">ATCC 14091 / BCRC 22168 / CBS 111 / JCM 3599 / NBRC 0793 / NRRL Y-1031 F-60-10</strain>
    </source>
</reference>
<dbReference type="eggNOG" id="KOG0254">
    <property type="taxonomic scope" value="Eukaryota"/>
</dbReference>
<comment type="caution">
    <text evidence="9">The sequence shown here is derived from an EMBL/GenBank/DDBJ whole genome shotgun (WGS) entry which is preliminary data.</text>
</comment>
<feature type="transmembrane region" description="Helical" evidence="7">
    <location>
        <begin position="237"/>
        <end position="255"/>
    </location>
</feature>
<evidence type="ECO:0000256" key="7">
    <source>
        <dbReference type="SAM" id="Phobius"/>
    </source>
</evidence>
<gene>
    <name evidence="9" type="ORF">BN7_4086</name>
</gene>
<dbReference type="GO" id="GO:0015174">
    <property type="term" value="F:basic amino acid transmembrane transporter activity"/>
    <property type="evidence" value="ECO:0007669"/>
    <property type="project" value="TreeGrafter"/>
</dbReference>
<feature type="transmembrane region" description="Helical" evidence="7">
    <location>
        <begin position="176"/>
        <end position="193"/>
    </location>
</feature>
<dbReference type="InterPro" id="IPR020846">
    <property type="entry name" value="MFS_dom"/>
</dbReference>
<evidence type="ECO:0000256" key="2">
    <source>
        <dbReference type="ARBA" id="ARBA00008335"/>
    </source>
</evidence>
<dbReference type="InParanoid" id="K0KNF0"/>
<protein>
    <submittedName>
        <fullName evidence="9">Vacuolar basic amino acid transporter 1</fullName>
    </submittedName>
</protein>
<feature type="transmembrane region" description="Helical" evidence="7">
    <location>
        <begin position="276"/>
        <end position="295"/>
    </location>
</feature>
<feature type="transmembrane region" description="Helical" evidence="7">
    <location>
        <begin position="378"/>
        <end position="401"/>
    </location>
</feature>
<feature type="transmembrane region" description="Helical" evidence="7">
    <location>
        <begin position="488"/>
        <end position="509"/>
    </location>
</feature>
<feature type="transmembrane region" description="Helical" evidence="7">
    <location>
        <begin position="447"/>
        <end position="476"/>
    </location>
</feature>
<name>K0KNF0_WICCF</name>
<comment type="subcellular location">
    <subcellularLocation>
        <location evidence="1">Membrane</location>
        <topology evidence="1">Multi-pass membrane protein</topology>
    </subcellularLocation>
</comment>
<dbReference type="Gene3D" id="1.20.1250.20">
    <property type="entry name" value="MFS general substrate transporter like domains"/>
    <property type="match status" value="1"/>
</dbReference>
<evidence type="ECO:0000313" key="10">
    <source>
        <dbReference type="Proteomes" id="UP000009328"/>
    </source>
</evidence>
<keyword evidence="5 7" id="KW-0472">Membrane</keyword>
<dbReference type="SUPFAM" id="SSF103473">
    <property type="entry name" value="MFS general substrate transporter"/>
    <property type="match status" value="1"/>
</dbReference>
<dbReference type="Proteomes" id="UP000009328">
    <property type="component" value="Unassembled WGS sequence"/>
</dbReference>
<evidence type="ECO:0000256" key="3">
    <source>
        <dbReference type="ARBA" id="ARBA00022692"/>
    </source>
</evidence>
<feature type="transmembrane region" description="Helical" evidence="7">
    <location>
        <begin position="116"/>
        <end position="135"/>
    </location>
</feature>
<keyword evidence="4 7" id="KW-1133">Transmembrane helix</keyword>
<dbReference type="PROSITE" id="PS50850">
    <property type="entry name" value="MFS"/>
    <property type="match status" value="1"/>
</dbReference>
<feature type="transmembrane region" description="Helical" evidence="7">
    <location>
        <begin position="147"/>
        <end position="164"/>
    </location>
</feature>
<accession>K0KNF0</accession>
<evidence type="ECO:0000256" key="4">
    <source>
        <dbReference type="ARBA" id="ARBA00022989"/>
    </source>
</evidence>
<dbReference type="EMBL" id="CAIF01000138">
    <property type="protein sequence ID" value="CCH44521.1"/>
    <property type="molecule type" value="Genomic_DNA"/>
</dbReference>